<proteinExistence type="predicted"/>
<dbReference type="InterPro" id="IPR056693">
    <property type="entry name" value="DUF7791"/>
</dbReference>
<protein>
    <recommendedName>
        <fullName evidence="6">NACHT domain-containing protein</fullName>
    </recommendedName>
</protein>
<dbReference type="EMBL" id="JAUKTV010000004">
    <property type="protein sequence ID" value="KAK0739016.1"/>
    <property type="molecule type" value="Genomic_DNA"/>
</dbReference>
<dbReference type="Gene3D" id="3.40.50.300">
    <property type="entry name" value="P-loop containing nucleotide triphosphate hydrolases"/>
    <property type="match status" value="1"/>
</dbReference>
<dbReference type="PANTHER" id="PTHR10039">
    <property type="entry name" value="AMELOGENIN"/>
    <property type="match status" value="1"/>
</dbReference>
<evidence type="ECO:0000313" key="4">
    <source>
        <dbReference type="EMBL" id="KAK0739016.1"/>
    </source>
</evidence>
<dbReference type="PANTHER" id="PTHR10039:SF5">
    <property type="entry name" value="NACHT DOMAIN-CONTAINING PROTEIN"/>
    <property type="match status" value="1"/>
</dbReference>
<reference evidence="4" key="1">
    <citation type="submission" date="2023-06" db="EMBL/GenBank/DDBJ databases">
        <title>Genome-scale phylogeny and comparative genomics of the fungal order Sordariales.</title>
        <authorList>
            <consortium name="Lawrence Berkeley National Laboratory"/>
            <person name="Hensen N."/>
            <person name="Bonometti L."/>
            <person name="Westerberg I."/>
            <person name="Brannstrom I.O."/>
            <person name="Guillou S."/>
            <person name="Cros-Aarteil S."/>
            <person name="Calhoun S."/>
            <person name="Haridas S."/>
            <person name="Kuo A."/>
            <person name="Mondo S."/>
            <person name="Pangilinan J."/>
            <person name="Riley R."/>
            <person name="Labutti K."/>
            <person name="Andreopoulos B."/>
            <person name="Lipzen A."/>
            <person name="Chen C."/>
            <person name="Yanf M."/>
            <person name="Daum C."/>
            <person name="Ng V."/>
            <person name="Clum A."/>
            <person name="Steindorff A."/>
            <person name="Ohm R."/>
            <person name="Martin F."/>
            <person name="Silar P."/>
            <person name="Natvig D."/>
            <person name="Lalanne C."/>
            <person name="Gautier V."/>
            <person name="Ament-Velasquez S.L."/>
            <person name="Kruys A."/>
            <person name="Hutchinson M.I."/>
            <person name="Powell A.J."/>
            <person name="Barry K."/>
            <person name="Miller A.N."/>
            <person name="Grigoriev I.V."/>
            <person name="Debuchy R."/>
            <person name="Gladieux P."/>
            <person name="Thoren M.H."/>
            <person name="Johannesson H."/>
        </authorList>
    </citation>
    <scope>NUCLEOTIDE SEQUENCE</scope>
    <source>
        <strain evidence="4">CBS 540.89</strain>
    </source>
</reference>
<evidence type="ECO:0008006" key="6">
    <source>
        <dbReference type="Google" id="ProtNLM"/>
    </source>
</evidence>
<sequence>METLEGLGLAANILQFCQAVGAFISQAHEIYRSGPAALGKLNDLRDISMDLRKMLAEMQRQDTQLKDKYPNTPQLALHNECLAILQDLTHSLDQLGFPEHPSKRDAIVIAFKSLWKRSKIEELEQRLANFRQQLVLGLLVTLRDFAIQSLSCQEAILQKLASTPKAVSGSGQENASTHPLLVDQSIPGTAFLQHLAAVGQLSDASSLAKSLSIRSLKASAITTILHEEGDGPTAPNIKLSPARETELQDQFLSSILGQEGMNHRESQIHEAHKQTFQWIFTETNEPKQAWDSFVEWLESESQLYWITGKAGSGKSTLMKFVSHHPELLHHLKVWSRDQPVTLASFYFWASGTAMQASPEGLFRSLLHQLLDQNRHMIPKLSPRAWESACLFGDSELAVDMAELRIMLGNAIQEISHSSKVCLLIDGLDEFNGDPDDLLDTIQEFMTHPIKVCVASRPWLVFEDAFCRKPQLLLQDLNRRDIEEYTKSSFNSNRGFKRLQVREPHFAQQLTENIIDKAQGAFLWVCVVVTSLLAGMKNDDRIRDLQRRLDDLPPDLEDLYNAIIKSWDPFYFQHAAQYFELLEANSSCDARIFYLADLENTTEYAIQMDQRPLSEEEYDLQVETVKRRLNSRCLGLLEVRTTTSKMSTEHMPDTVEYLHRTVKDYVTKPDVQARFRAATGSFDPYFRLCASYLAAAKSPVTFHLSSGPVPIIRRYSYDALRCASRVAKENSRVGMVRLLDELARILHEAKIPYIEVDVGARRLACNDLPDPAGTSFLSLATRMNVIEYVKARAHRSRETLSPLLIDLARTYVTDVNSFNSLLELGADYNFEFIRQPSNVAWDSEANFNGATSANTCTVWTEIFATAMMSAASNSLAYSSRRWLSILRLFLGKGAPLDRAFRESILKRCANIIPDCDVDAFSLILSRLRGGTKEEECDQVMQLLDFLKEPSTDSEYDTDASDDC</sequence>
<accession>A0AA40BRL0</accession>
<feature type="domain" description="DUF7791" evidence="3">
    <location>
        <begin position="566"/>
        <end position="697"/>
    </location>
</feature>
<comment type="caution">
    <text evidence="4">The sequence shown here is derived from an EMBL/GenBank/DDBJ whole genome shotgun (WGS) entry which is preliminary data.</text>
</comment>
<keyword evidence="5" id="KW-1185">Reference proteome</keyword>
<evidence type="ECO:0000259" key="3">
    <source>
        <dbReference type="Pfam" id="PF25053"/>
    </source>
</evidence>
<keyword evidence="1" id="KW-0677">Repeat</keyword>
<dbReference type="AlphaFoldDB" id="A0AA40BRL0"/>
<evidence type="ECO:0000256" key="1">
    <source>
        <dbReference type="ARBA" id="ARBA00022737"/>
    </source>
</evidence>
<dbReference type="Pfam" id="PF24883">
    <property type="entry name" value="NPHP3_N"/>
    <property type="match status" value="1"/>
</dbReference>
<evidence type="ECO:0000313" key="5">
    <source>
        <dbReference type="Proteomes" id="UP001172159"/>
    </source>
</evidence>
<dbReference type="SUPFAM" id="SSF52540">
    <property type="entry name" value="P-loop containing nucleoside triphosphate hydrolases"/>
    <property type="match status" value="1"/>
</dbReference>
<dbReference type="InterPro" id="IPR027417">
    <property type="entry name" value="P-loop_NTPase"/>
</dbReference>
<feature type="domain" description="Nephrocystin 3-like N-terminal" evidence="2">
    <location>
        <begin position="291"/>
        <end position="456"/>
    </location>
</feature>
<name>A0AA40BRL0_9PEZI</name>
<dbReference type="Pfam" id="PF25053">
    <property type="entry name" value="DUF7791"/>
    <property type="match status" value="1"/>
</dbReference>
<organism evidence="4 5">
    <name type="scientific">Apiosordaria backusii</name>
    <dbReference type="NCBI Taxonomy" id="314023"/>
    <lineage>
        <taxon>Eukaryota</taxon>
        <taxon>Fungi</taxon>
        <taxon>Dikarya</taxon>
        <taxon>Ascomycota</taxon>
        <taxon>Pezizomycotina</taxon>
        <taxon>Sordariomycetes</taxon>
        <taxon>Sordariomycetidae</taxon>
        <taxon>Sordariales</taxon>
        <taxon>Lasiosphaeriaceae</taxon>
        <taxon>Apiosordaria</taxon>
    </lineage>
</organism>
<evidence type="ECO:0000259" key="2">
    <source>
        <dbReference type="Pfam" id="PF24883"/>
    </source>
</evidence>
<dbReference type="Proteomes" id="UP001172159">
    <property type="component" value="Unassembled WGS sequence"/>
</dbReference>
<dbReference type="InterPro" id="IPR056884">
    <property type="entry name" value="NPHP3-like_N"/>
</dbReference>
<gene>
    <name evidence="4" type="ORF">B0T21DRAFT_409406</name>
</gene>